<dbReference type="Proteomes" id="UP000016895">
    <property type="component" value="Chromosome 2"/>
</dbReference>
<sequence>MLGSPKLRDSHLLKRPYPLGELTEECLLSICKSLAYQMAVGDKDLSGEKWEQIFAKGIEGTNLSRPLGLADVVKDSFSWSVKTLKVANPHKASKVRIISGRNNVNYSYGIENPLEDIETTGEAVLSIFNERLKTAKSEYKDLTHSILVRSPNFNEFTYFEKEAEIIDPKTISWEKNKNGNLQGYDLNKNHVYTWQPDGSQFTIIYQIPENALRFTLKKPESLDFDSVIELIGFNDSWVTKK</sequence>
<keyword evidence="2" id="KW-1185">Reference proteome</keyword>
<dbReference type="KEGG" id="vni:VIBNI_B1059"/>
<dbReference type="EMBL" id="FO203527">
    <property type="protein sequence ID" value="CCO60832.1"/>
    <property type="molecule type" value="Genomic_DNA"/>
</dbReference>
<dbReference type="RefSeq" id="WP_022561378.1">
    <property type="nucleotide sequence ID" value="NC_022543.1"/>
</dbReference>
<reference evidence="1 2" key="1">
    <citation type="journal article" date="2013" name="ISME J.">
        <title>Comparative genomics of pathogenic lineages of Vibrio nigripulchritudo identifies virulence-associated traits.</title>
        <authorList>
            <person name="Goudenege D."/>
            <person name="Labreuche Y."/>
            <person name="Krin E."/>
            <person name="Ansquer D."/>
            <person name="Mangenot S."/>
            <person name="Calteau A."/>
            <person name="Medigue C."/>
            <person name="Mazel D."/>
            <person name="Polz M.F."/>
            <person name="Le Roux F."/>
        </authorList>
    </citation>
    <scope>NUCLEOTIDE SEQUENCE [LARGE SCALE GENOMIC DNA]</scope>
    <source>
        <strain evidence="2">SnF1</strain>
    </source>
</reference>
<dbReference type="AlphaFoldDB" id="U4K6C2"/>
<dbReference type="OrthoDB" id="1098622at2"/>
<accession>U4K6C2</accession>
<gene>
    <name evidence="1" type="ORF">VIBNI_B1059</name>
</gene>
<name>U4K6C2_9VIBR</name>
<dbReference type="PATRIC" id="fig|1260221.3.peg.4680"/>
<proteinExistence type="predicted"/>
<dbReference type="STRING" id="28173.VIBNI_B1059"/>
<evidence type="ECO:0000313" key="2">
    <source>
        <dbReference type="Proteomes" id="UP000016895"/>
    </source>
</evidence>
<organism evidence="1 2">
    <name type="scientific">Vibrio nigripulchritudo</name>
    <dbReference type="NCBI Taxonomy" id="28173"/>
    <lineage>
        <taxon>Bacteria</taxon>
        <taxon>Pseudomonadati</taxon>
        <taxon>Pseudomonadota</taxon>
        <taxon>Gammaproteobacteria</taxon>
        <taxon>Vibrionales</taxon>
        <taxon>Vibrionaceae</taxon>
        <taxon>Vibrio</taxon>
    </lineage>
</organism>
<evidence type="ECO:0000313" key="1">
    <source>
        <dbReference type="EMBL" id="CCO60832.1"/>
    </source>
</evidence>
<protein>
    <submittedName>
        <fullName evidence="1">Uncharacterized protein</fullName>
    </submittedName>
</protein>